<dbReference type="SUPFAM" id="SSF49777">
    <property type="entry name" value="PEBP-like"/>
    <property type="match status" value="1"/>
</dbReference>
<dbReference type="AlphaFoldDB" id="A0A2N5E762"/>
<gene>
    <name evidence="2" type="ORF">CYR55_10280</name>
</gene>
<dbReference type="Proteomes" id="UP000234240">
    <property type="component" value="Unassembled WGS sequence"/>
</dbReference>
<dbReference type="EMBL" id="PJZF01000007">
    <property type="protein sequence ID" value="PLR37318.1"/>
    <property type="molecule type" value="Genomic_DNA"/>
</dbReference>
<dbReference type="NCBIfam" id="TIGR00481">
    <property type="entry name" value="YbhB/YbcL family Raf kinase inhibitor-like protein"/>
    <property type="match status" value="1"/>
</dbReference>
<dbReference type="InterPro" id="IPR005247">
    <property type="entry name" value="YbhB_YbcL/LppC-like"/>
</dbReference>
<protein>
    <submittedName>
        <fullName evidence="2">YbhB/YbcL family Raf kinase inhibitor-like protein</fullName>
    </submittedName>
</protein>
<reference evidence="2 3" key="1">
    <citation type="submission" date="2017-12" db="EMBL/GenBank/DDBJ databases">
        <title>Characterization of six clinical isolates of Enterochimera gen. nov., a novel genus of the Yersiniaciae family and the three species Enterochimera arupensis sp. nov., Enterochimera coloradensis sp. nov, and Enterochimera californica sp. nov.</title>
        <authorList>
            <person name="Rossi A."/>
            <person name="Fisher M."/>
        </authorList>
    </citation>
    <scope>NUCLEOTIDE SEQUENCE [LARGE SCALE GENOMIC DNA]</scope>
    <source>
        <strain evidence="3">2015-Iso6</strain>
    </source>
</reference>
<dbReference type="PANTHER" id="PTHR30289">
    <property type="entry name" value="UNCHARACTERIZED PROTEIN YBCL-RELATED"/>
    <property type="match status" value="1"/>
</dbReference>
<dbReference type="OrthoDB" id="9797506at2"/>
<dbReference type="InterPro" id="IPR036610">
    <property type="entry name" value="PEBP-like_sf"/>
</dbReference>
<dbReference type="Pfam" id="PF01161">
    <property type="entry name" value="PBP"/>
    <property type="match status" value="1"/>
</dbReference>
<evidence type="ECO:0000313" key="3">
    <source>
        <dbReference type="Proteomes" id="UP000234240"/>
    </source>
</evidence>
<dbReference type="Gene3D" id="3.90.280.10">
    <property type="entry name" value="PEBP-like"/>
    <property type="match status" value="1"/>
</dbReference>
<dbReference type="InterPro" id="IPR008914">
    <property type="entry name" value="PEBP"/>
</dbReference>
<feature type="chain" id="PRO_5014924316" evidence="1">
    <location>
        <begin position="26"/>
        <end position="186"/>
    </location>
</feature>
<evidence type="ECO:0000256" key="1">
    <source>
        <dbReference type="SAM" id="SignalP"/>
    </source>
</evidence>
<evidence type="ECO:0000313" key="2">
    <source>
        <dbReference type="EMBL" id="PLR37318.1"/>
    </source>
</evidence>
<accession>A0A2N5E762</accession>
<feature type="signal peptide" evidence="1">
    <location>
        <begin position="1"/>
        <end position="25"/>
    </location>
</feature>
<organism evidence="2 3">
    <name type="scientific">Chimaeribacter californicus</name>
    <dbReference type="NCBI Taxonomy" id="2060067"/>
    <lineage>
        <taxon>Bacteria</taxon>
        <taxon>Pseudomonadati</taxon>
        <taxon>Pseudomonadota</taxon>
        <taxon>Gammaproteobacteria</taxon>
        <taxon>Enterobacterales</taxon>
        <taxon>Yersiniaceae</taxon>
        <taxon>Chimaeribacter</taxon>
    </lineage>
</organism>
<dbReference type="RefSeq" id="WP_101816051.1">
    <property type="nucleotide sequence ID" value="NZ_PJZF01000007.1"/>
</dbReference>
<dbReference type="PANTHER" id="PTHR30289:SF1">
    <property type="entry name" value="PEBP (PHOSPHATIDYLETHANOLAMINE-BINDING PROTEIN) FAMILY PROTEIN"/>
    <property type="match status" value="1"/>
</dbReference>
<keyword evidence="1" id="KW-0732">Signal</keyword>
<dbReference type="CDD" id="cd00865">
    <property type="entry name" value="PEBP_bact_arch"/>
    <property type="match status" value="1"/>
</dbReference>
<sequence>MSVIFRRGLLAGLFTVALAALPAVAAPFALTSPDFDDNRLLAQKFAGAVQGNAACTGENLSPTLRWRNVPPGTKSLALLVFDPEGRKGLGVSHLVAYNIPPSATGFAAGELTQGKGFTGGKNSAGTQAWHGPCPPPGSGFHHYVFTLIATDLPPDALPAGLTREQLLEKLDGHAAAATGLIGRFGQ</sequence>
<comment type="caution">
    <text evidence="2">The sequence shown here is derived from an EMBL/GenBank/DDBJ whole genome shotgun (WGS) entry which is preliminary data.</text>
</comment>
<proteinExistence type="predicted"/>
<keyword evidence="3" id="KW-1185">Reference proteome</keyword>
<name>A0A2N5E762_9GAMM</name>